<dbReference type="KEGG" id="pmuc:ING2E5A_2186"/>
<sequence>MKPVSKEEFLAILERQQKSGLSIKDFCANESYTVSSFHYWKTKFGLTRPYNNHAPDAPTDMLAPINLNLPIKAPVSSPASSPRSSQGEIRIKLPGGIQVSFIGSAQAEIAINLLNQICSRHVLPE</sequence>
<keyword evidence="2" id="KW-1185">Reference proteome</keyword>
<evidence type="ECO:0000313" key="2">
    <source>
        <dbReference type="Proteomes" id="UP000178485"/>
    </source>
</evidence>
<dbReference type="STRING" id="1642646.ING2E5A_2186"/>
<dbReference type="AlphaFoldDB" id="A0A1G4G8X1"/>
<organism evidence="1 2">
    <name type="scientific">Petrimonas mucosa</name>
    <dbReference type="NCBI Taxonomy" id="1642646"/>
    <lineage>
        <taxon>Bacteria</taxon>
        <taxon>Pseudomonadati</taxon>
        <taxon>Bacteroidota</taxon>
        <taxon>Bacteroidia</taxon>
        <taxon>Bacteroidales</taxon>
        <taxon>Dysgonomonadaceae</taxon>
        <taxon>Petrimonas</taxon>
    </lineage>
</organism>
<protein>
    <recommendedName>
        <fullName evidence="3">Transposase</fullName>
    </recommendedName>
</protein>
<gene>
    <name evidence="1" type="ORF">ING2E5A_2186</name>
</gene>
<accession>A0A1G4G8X1</accession>
<dbReference type="NCBIfam" id="NF047593">
    <property type="entry name" value="IS66_ISAeme5_TnpA"/>
    <property type="match status" value="1"/>
</dbReference>
<name>A0A1G4G8X1_9BACT</name>
<evidence type="ECO:0008006" key="3">
    <source>
        <dbReference type="Google" id="ProtNLM"/>
    </source>
</evidence>
<dbReference type="Proteomes" id="UP000178485">
    <property type="component" value="Chromosome i"/>
</dbReference>
<proteinExistence type="predicted"/>
<dbReference type="EMBL" id="LT608328">
    <property type="protein sequence ID" value="SCM58999.1"/>
    <property type="molecule type" value="Genomic_DNA"/>
</dbReference>
<evidence type="ECO:0000313" key="1">
    <source>
        <dbReference type="EMBL" id="SCM58999.1"/>
    </source>
</evidence>
<reference evidence="1 2" key="1">
    <citation type="submission" date="2016-08" db="EMBL/GenBank/DDBJ databases">
        <authorList>
            <person name="Seilhamer J.J."/>
        </authorList>
    </citation>
    <scope>NUCLEOTIDE SEQUENCE [LARGE SCALE GENOMIC DNA]</scope>
    <source>
        <strain evidence="1">ING2-E5A</strain>
    </source>
</reference>
<dbReference type="RefSeq" id="WP_071137365.1">
    <property type="nucleotide sequence ID" value="NZ_LT608328.1"/>
</dbReference>